<feature type="transmembrane region" description="Helical" evidence="7">
    <location>
        <begin position="227"/>
        <end position="250"/>
    </location>
</feature>
<evidence type="ECO:0000256" key="3">
    <source>
        <dbReference type="ARBA" id="ARBA00022448"/>
    </source>
</evidence>
<keyword evidence="3" id="KW-0813">Transport</keyword>
<feature type="transmembrane region" description="Helical" evidence="7">
    <location>
        <begin position="137"/>
        <end position="162"/>
    </location>
</feature>
<gene>
    <name evidence="9" type="primary">ywtG_2</name>
    <name evidence="9" type="ORF">Lbru_0598</name>
</gene>
<organism evidence="9 10">
    <name type="scientific">Legionella brunensis</name>
    <dbReference type="NCBI Taxonomy" id="29422"/>
    <lineage>
        <taxon>Bacteria</taxon>
        <taxon>Pseudomonadati</taxon>
        <taxon>Pseudomonadota</taxon>
        <taxon>Gammaproteobacteria</taxon>
        <taxon>Legionellales</taxon>
        <taxon>Legionellaceae</taxon>
        <taxon>Legionella</taxon>
    </lineage>
</organism>
<evidence type="ECO:0000256" key="7">
    <source>
        <dbReference type="SAM" id="Phobius"/>
    </source>
</evidence>
<feature type="transmembrane region" description="Helical" evidence="7">
    <location>
        <begin position="361"/>
        <end position="384"/>
    </location>
</feature>
<keyword evidence="4 7" id="KW-0812">Transmembrane</keyword>
<dbReference type="AlphaFoldDB" id="A0A0W0STP6"/>
<dbReference type="GO" id="GO:0016020">
    <property type="term" value="C:membrane"/>
    <property type="evidence" value="ECO:0007669"/>
    <property type="project" value="UniProtKB-SubCell"/>
</dbReference>
<dbReference type="PANTHER" id="PTHR23511:SF34">
    <property type="entry name" value="SYNAPTIC VESICLE GLYCOPROTEIN 2"/>
    <property type="match status" value="1"/>
</dbReference>
<feature type="transmembrane region" description="Helical" evidence="7">
    <location>
        <begin position="46"/>
        <end position="68"/>
    </location>
</feature>
<feature type="transmembrane region" description="Helical" evidence="7">
    <location>
        <begin position="80"/>
        <end position="100"/>
    </location>
</feature>
<evidence type="ECO:0000256" key="4">
    <source>
        <dbReference type="ARBA" id="ARBA00022692"/>
    </source>
</evidence>
<feature type="transmembrane region" description="Helical" evidence="7">
    <location>
        <begin position="303"/>
        <end position="321"/>
    </location>
</feature>
<protein>
    <submittedName>
        <fullName evidence="9">D-xylose proton symporter</fullName>
    </submittedName>
</protein>
<evidence type="ECO:0000259" key="8">
    <source>
        <dbReference type="PROSITE" id="PS50850"/>
    </source>
</evidence>
<dbReference type="PATRIC" id="fig|29422.6.peg.628"/>
<dbReference type="Gene3D" id="1.20.1250.20">
    <property type="entry name" value="MFS general substrate transporter like domains"/>
    <property type="match status" value="1"/>
</dbReference>
<dbReference type="Pfam" id="PF07690">
    <property type="entry name" value="MFS_1"/>
    <property type="match status" value="1"/>
</dbReference>
<comment type="similarity">
    <text evidence="2">Belongs to the major facilitator superfamily. Sugar transporter (TC 2.A.1.1) family.</text>
</comment>
<evidence type="ECO:0000256" key="1">
    <source>
        <dbReference type="ARBA" id="ARBA00004141"/>
    </source>
</evidence>
<dbReference type="GO" id="GO:0022857">
    <property type="term" value="F:transmembrane transporter activity"/>
    <property type="evidence" value="ECO:0007669"/>
    <property type="project" value="InterPro"/>
</dbReference>
<dbReference type="RefSeq" id="WP_058440689.1">
    <property type="nucleotide sequence ID" value="NZ_CAAAHU010000007.1"/>
</dbReference>
<dbReference type="PROSITE" id="PS50850">
    <property type="entry name" value="MFS"/>
    <property type="match status" value="1"/>
</dbReference>
<reference evidence="9 10" key="1">
    <citation type="submission" date="2015-11" db="EMBL/GenBank/DDBJ databases">
        <title>Genomic analysis of 38 Legionella species identifies large and diverse effector repertoires.</title>
        <authorList>
            <person name="Burstein D."/>
            <person name="Amaro F."/>
            <person name="Zusman T."/>
            <person name="Lifshitz Z."/>
            <person name="Cohen O."/>
            <person name="Gilbert J.A."/>
            <person name="Pupko T."/>
            <person name="Shuman H.A."/>
            <person name="Segal G."/>
        </authorList>
    </citation>
    <scope>NUCLEOTIDE SEQUENCE [LARGE SCALE GENOMIC DNA]</scope>
    <source>
        <strain evidence="9 10">ATCC 43878</strain>
    </source>
</reference>
<dbReference type="InterPro" id="IPR011701">
    <property type="entry name" value="MFS"/>
</dbReference>
<keyword evidence="5 7" id="KW-1133">Transmembrane helix</keyword>
<evidence type="ECO:0000313" key="9">
    <source>
        <dbReference type="EMBL" id="KTC86657.1"/>
    </source>
</evidence>
<dbReference type="InterPro" id="IPR020846">
    <property type="entry name" value="MFS_dom"/>
</dbReference>
<comment type="caution">
    <text evidence="9">The sequence shown here is derived from an EMBL/GenBank/DDBJ whole genome shotgun (WGS) entry which is preliminary data.</text>
</comment>
<dbReference type="SUPFAM" id="SSF103473">
    <property type="entry name" value="MFS general substrate transporter"/>
    <property type="match status" value="1"/>
</dbReference>
<name>A0A0W0STP6_9GAMM</name>
<dbReference type="STRING" id="29422.Lbru_0598"/>
<feature type="transmembrane region" description="Helical" evidence="7">
    <location>
        <begin position="327"/>
        <end position="349"/>
    </location>
</feature>
<dbReference type="EMBL" id="LNXV01000004">
    <property type="protein sequence ID" value="KTC86657.1"/>
    <property type="molecule type" value="Genomic_DNA"/>
</dbReference>
<feature type="transmembrane region" description="Helical" evidence="7">
    <location>
        <begin position="270"/>
        <end position="291"/>
    </location>
</feature>
<feature type="domain" description="Major facilitator superfamily (MFS) profile" evidence="8">
    <location>
        <begin position="13"/>
        <end position="416"/>
    </location>
</feature>
<dbReference type="Proteomes" id="UP000054742">
    <property type="component" value="Unassembled WGS sequence"/>
</dbReference>
<proteinExistence type="inferred from homology"/>
<evidence type="ECO:0000256" key="5">
    <source>
        <dbReference type="ARBA" id="ARBA00022989"/>
    </source>
</evidence>
<feature type="transmembrane region" description="Helical" evidence="7">
    <location>
        <begin position="390"/>
        <end position="411"/>
    </location>
</feature>
<dbReference type="PANTHER" id="PTHR23511">
    <property type="entry name" value="SYNAPTIC VESICLE GLYCOPROTEIN 2"/>
    <property type="match status" value="1"/>
</dbReference>
<evidence type="ECO:0000313" key="10">
    <source>
        <dbReference type="Proteomes" id="UP000054742"/>
    </source>
</evidence>
<accession>A0A0W0STP6</accession>
<dbReference type="InterPro" id="IPR036259">
    <property type="entry name" value="MFS_trans_sf"/>
</dbReference>
<sequence>MDENYSKQLAIHVWIVCALGLFIDGYDLYIASVAEPFINALYHPSSLMIGLTQAAAPLGAVFGAIIVGRLADMVGRKSMLMVNLVFFVFVALFSACAWNITSLCILRFLLGFGVGADYPICAAYLAEMIPENKSNKFIATAMFLNCLASPVGVVVAWFLFKIYPHMDVWRWMFASGALPAVIGLLFRAKLPESFLWKAHQKLKNSTTKSTIISYYGKLFSPNMMKATFYLCFCWFFLDISYYGIGLFTPYVLQAFGITSDANFITAQAEVLKSTLFVNFFVSLGAFAVIFFVNRVPLIKLQKIGFLFSFLGLLILSVSYLSPNTSMVFLGFILFNFFINFGPGITTYLLPAQLYNPEVKATGHGVAAGAGKFGAFLGTVLLPIFQAKLDIYLTVSILAGTLLLGWALTQLLEKEKVRLSKTTDDILAESLLLRST</sequence>
<keyword evidence="6 7" id="KW-0472">Membrane</keyword>
<evidence type="ECO:0000256" key="6">
    <source>
        <dbReference type="ARBA" id="ARBA00023136"/>
    </source>
</evidence>
<comment type="subcellular location">
    <subcellularLocation>
        <location evidence="1">Membrane</location>
        <topology evidence="1">Multi-pass membrane protein</topology>
    </subcellularLocation>
</comment>
<dbReference type="OrthoDB" id="5368493at2"/>
<keyword evidence="10" id="KW-1185">Reference proteome</keyword>
<evidence type="ECO:0000256" key="2">
    <source>
        <dbReference type="ARBA" id="ARBA00010992"/>
    </source>
</evidence>
<feature type="transmembrane region" description="Helical" evidence="7">
    <location>
        <begin position="9"/>
        <end position="26"/>
    </location>
</feature>